<dbReference type="PRINTS" id="PR00085">
    <property type="entry name" value="THFDHDRGNASE"/>
</dbReference>
<dbReference type="SUPFAM" id="SSF51735">
    <property type="entry name" value="NAD(P)-binding Rossmann-fold domains"/>
    <property type="match status" value="1"/>
</dbReference>
<dbReference type="GO" id="GO:0009113">
    <property type="term" value="P:purine nucleobase biosynthetic process"/>
    <property type="evidence" value="ECO:0007669"/>
    <property type="project" value="TreeGrafter"/>
</dbReference>
<dbReference type="InterPro" id="IPR020631">
    <property type="entry name" value="THF_DH/CycHdrlase_NAD-bd_dom"/>
</dbReference>
<evidence type="ECO:0000256" key="4">
    <source>
        <dbReference type="ARBA" id="ARBA00023167"/>
    </source>
</evidence>
<feature type="domain" description="Tetrahydrofolate dehydrogenase/cyclohydrolase catalytic" evidence="5">
    <location>
        <begin position="9"/>
        <end position="116"/>
    </location>
</feature>
<evidence type="ECO:0000256" key="3">
    <source>
        <dbReference type="ARBA" id="ARBA00022755"/>
    </source>
</evidence>
<dbReference type="RefSeq" id="WP_094454677.1">
    <property type="nucleotide sequence ID" value="NZ_NMVJ01000008.1"/>
</dbReference>
<evidence type="ECO:0000313" key="7">
    <source>
        <dbReference type="EMBL" id="OYN89761.1"/>
    </source>
</evidence>
<dbReference type="PANTHER" id="PTHR48099:SF3">
    <property type="entry name" value="METHYLENETETRAHYDROFOLATE DEHYDROGENASE [NAD(+)]"/>
    <property type="match status" value="1"/>
</dbReference>
<gene>
    <name evidence="7" type="ORF">CGZ91_09595</name>
</gene>
<feature type="domain" description="Tetrahydrofolate dehydrogenase/cyclohydrolase NAD(P)-binding" evidence="6">
    <location>
        <begin position="144"/>
        <end position="201"/>
    </location>
</feature>
<dbReference type="InterPro" id="IPR036291">
    <property type="entry name" value="NAD(P)-bd_dom_sf"/>
</dbReference>
<dbReference type="InterPro" id="IPR020630">
    <property type="entry name" value="THF_DH/CycHdrlase_cat_dom"/>
</dbReference>
<keyword evidence="4" id="KW-0486">Methionine biosynthesis</keyword>
<dbReference type="GO" id="GO:0009086">
    <property type="term" value="P:methionine biosynthetic process"/>
    <property type="evidence" value="ECO:0007669"/>
    <property type="project" value="UniProtKB-KW"/>
</dbReference>
<protein>
    <submittedName>
        <fullName evidence="7">Methylenetetrahydrofolate dehydrogenase</fullName>
    </submittedName>
</protein>
<comment type="caution">
    <text evidence="7">The sequence shown here is derived from an EMBL/GenBank/DDBJ whole genome shotgun (WGS) entry which is preliminary data.</text>
</comment>
<dbReference type="AlphaFoldDB" id="A0A255EFM8"/>
<dbReference type="PANTHER" id="PTHR48099">
    <property type="entry name" value="C-1-TETRAHYDROFOLATE SYNTHASE, CYTOPLASMIC-RELATED"/>
    <property type="match status" value="1"/>
</dbReference>
<dbReference type="GO" id="GO:0005829">
    <property type="term" value="C:cytosol"/>
    <property type="evidence" value="ECO:0007669"/>
    <property type="project" value="TreeGrafter"/>
</dbReference>
<reference evidence="7 8" key="1">
    <citation type="submission" date="2017-07" db="EMBL/GenBank/DDBJ databases">
        <title>Draft whole genome sequences of clinical Proprionibacteriaceae strains.</title>
        <authorList>
            <person name="Bernier A.-M."/>
            <person name="Bernard K."/>
            <person name="Domingo M.-C."/>
        </authorList>
    </citation>
    <scope>NUCLEOTIDE SEQUENCE [LARGE SCALE GENOMIC DNA]</scope>
    <source>
        <strain evidence="7 8">NML 150081</strain>
    </source>
</reference>
<proteinExistence type="predicted"/>
<name>A0A255EFM8_9ACTN</name>
<dbReference type="GO" id="GO:0006164">
    <property type="term" value="P:purine nucleotide biosynthetic process"/>
    <property type="evidence" value="ECO:0007669"/>
    <property type="project" value="UniProtKB-KW"/>
</dbReference>
<evidence type="ECO:0000259" key="5">
    <source>
        <dbReference type="Pfam" id="PF00763"/>
    </source>
</evidence>
<evidence type="ECO:0000256" key="1">
    <source>
        <dbReference type="ARBA" id="ARBA00022563"/>
    </source>
</evidence>
<keyword evidence="1" id="KW-0554">One-carbon metabolism</keyword>
<keyword evidence="2" id="KW-0028">Amino-acid biosynthesis</keyword>
<dbReference type="Pfam" id="PF00763">
    <property type="entry name" value="THF_DHG_CYH"/>
    <property type="match status" value="1"/>
</dbReference>
<dbReference type="GO" id="GO:0004487">
    <property type="term" value="F:methylenetetrahydrofolate dehydrogenase (NAD+) activity"/>
    <property type="evidence" value="ECO:0007669"/>
    <property type="project" value="TreeGrafter"/>
</dbReference>
<dbReference type="SUPFAM" id="SSF53223">
    <property type="entry name" value="Aminoacid dehydrogenase-like, N-terminal domain"/>
    <property type="match status" value="1"/>
</dbReference>
<dbReference type="Gene3D" id="3.40.50.720">
    <property type="entry name" value="NAD(P)-binding Rossmann-like Domain"/>
    <property type="match status" value="1"/>
</dbReference>
<dbReference type="Proteomes" id="UP000216300">
    <property type="component" value="Unassembled WGS sequence"/>
</dbReference>
<evidence type="ECO:0000256" key="2">
    <source>
        <dbReference type="ARBA" id="ARBA00022605"/>
    </source>
</evidence>
<dbReference type="Gene3D" id="3.40.50.10860">
    <property type="entry name" value="Leucine Dehydrogenase, chain A, domain 1"/>
    <property type="match status" value="1"/>
</dbReference>
<dbReference type="OrthoDB" id="9803580at2"/>
<sequence>MSAAVLNPSTVAADYRAEVRLEVARLTEGRAPLRIVGLLSQTSGPAATYARYAAKGAADVGIEMEVRQVDPGRAQQAIAEANADDSVDGIFLYYPIQGGPQDRWLRELVDPRKDVEGLHSFWSRLLYENTRTLDEAGQQRAILPCTPLAILKLLQHAGMRGEGERAPLEGVTACVINRSDIVGRPLSAMLANDGARVHSIDLNGSLVFEPAIGRRAHDVRDSQVTRAEALSAADVVITGVPSPTFELVRGEEIKPGAICVNVSEFENFDDSIAEVASVIVPRVGPLTVAMAMRNLVRLTTLH</sequence>
<accession>A0A255EFM8</accession>
<evidence type="ECO:0000313" key="8">
    <source>
        <dbReference type="Proteomes" id="UP000216300"/>
    </source>
</evidence>
<dbReference type="GO" id="GO:0004477">
    <property type="term" value="F:methenyltetrahydrofolate cyclohydrolase activity"/>
    <property type="evidence" value="ECO:0007669"/>
    <property type="project" value="TreeGrafter"/>
</dbReference>
<dbReference type="InterPro" id="IPR046346">
    <property type="entry name" value="Aminoacid_DH-like_N_sf"/>
</dbReference>
<dbReference type="GO" id="GO:0035999">
    <property type="term" value="P:tetrahydrofolate interconversion"/>
    <property type="evidence" value="ECO:0007669"/>
    <property type="project" value="TreeGrafter"/>
</dbReference>
<keyword evidence="8" id="KW-1185">Reference proteome</keyword>
<evidence type="ECO:0000259" key="6">
    <source>
        <dbReference type="Pfam" id="PF02882"/>
    </source>
</evidence>
<dbReference type="InterPro" id="IPR000672">
    <property type="entry name" value="THF_DH/CycHdrlase"/>
</dbReference>
<dbReference type="EMBL" id="NMVJ01000008">
    <property type="protein sequence ID" value="OYN89761.1"/>
    <property type="molecule type" value="Genomic_DNA"/>
</dbReference>
<dbReference type="GO" id="GO:0004488">
    <property type="term" value="F:methylenetetrahydrofolate dehydrogenase (NADP+) activity"/>
    <property type="evidence" value="ECO:0007669"/>
    <property type="project" value="InterPro"/>
</dbReference>
<dbReference type="Pfam" id="PF02882">
    <property type="entry name" value="THF_DHG_CYH_C"/>
    <property type="match status" value="1"/>
</dbReference>
<keyword evidence="3" id="KW-0658">Purine biosynthesis</keyword>
<organism evidence="7 8">
    <name type="scientific">Parenemella sanctibonifatiensis</name>
    <dbReference type="NCBI Taxonomy" id="2016505"/>
    <lineage>
        <taxon>Bacteria</taxon>
        <taxon>Bacillati</taxon>
        <taxon>Actinomycetota</taxon>
        <taxon>Actinomycetes</taxon>
        <taxon>Propionibacteriales</taxon>
        <taxon>Propionibacteriaceae</taxon>
        <taxon>Parenemella</taxon>
    </lineage>
</organism>